<evidence type="ECO:0000313" key="2">
    <source>
        <dbReference type="Proteomes" id="UP000238308"/>
    </source>
</evidence>
<evidence type="ECO:0000313" key="1">
    <source>
        <dbReference type="EMBL" id="PRY96457.1"/>
    </source>
</evidence>
<sequence>MSPLLPDFVFLPSNGELYLCTVSSAGVVQTRVLAPGNSDAIYKISTDQKFFAFLDSANKRLAVYELLNAEPWLQRIVPPTNLPRDCIAYDFILHDGQLLVGGRSRSQENIWMLDYTLPAQPARAWTALEVPELVRNNGKSIDLLYVLDRTLVAVDNVIRPKWFVFYQLNKGTLPTPVGLHPIRVMSAFEGIRHGAESNALYALFSAGAGQRGASSYVQLYFKDEIAQSVAAADLSTTRLGGKASVSAADLATAKGSSMVAGDASVIRIPSRSTLRHDRNRTLNWQFFTPMGNDHDDEFGDWKANTDFDVEFLPFVSRVRRRKEIPPDPKVLKLKAARAKRKELLRQLPGASVFAMIFCNDFLLLAMGEQGVWVANTTPVLRDRRIDLSARFRQVGSVQLTKAVGFEKRTDEQGGVFVLGQTSTEAIAHEWLSLEQIVLSAKARAKSQRSAGP</sequence>
<proteinExistence type="predicted"/>
<gene>
    <name evidence="1" type="ORF">BCM14_2696</name>
</gene>
<protein>
    <submittedName>
        <fullName evidence="1">Uncharacterized protein</fullName>
    </submittedName>
</protein>
<dbReference type="EMBL" id="PVTV01000017">
    <property type="protein sequence ID" value="PRY96457.1"/>
    <property type="molecule type" value="Genomic_DNA"/>
</dbReference>
<keyword evidence="2" id="KW-1185">Reference proteome</keyword>
<organism evidence="1 2">
    <name type="scientific">Jezberella montanilacus</name>
    <dbReference type="NCBI Taxonomy" id="323426"/>
    <lineage>
        <taxon>Bacteria</taxon>
        <taxon>Pseudomonadati</taxon>
        <taxon>Pseudomonadota</taxon>
        <taxon>Betaproteobacteria</taxon>
        <taxon>Burkholderiales</taxon>
        <taxon>Alcaligenaceae</taxon>
        <taxon>Jezberella</taxon>
    </lineage>
</organism>
<dbReference type="OrthoDB" id="9985327at2"/>
<reference evidence="1 2" key="1">
    <citation type="submission" date="2018-03" db="EMBL/GenBank/DDBJ databases">
        <title>Genomic Encyclopedia of Type Strains, Phase III (KMG-III): the genomes of soil and plant-associated and newly described type strains.</title>
        <authorList>
            <person name="Whitman W."/>
        </authorList>
    </citation>
    <scope>NUCLEOTIDE SEQUENCE [LARGE SCALE GENOMIC DNA]</scope>
    <source>
        <strain evidence="1 2">MWH-P2sevCIIIb</strain>
    </source>
</reference>
<dbReference type="RefSeq" id="WP_106228524.1">
    <property type="nucleotide sequence ID" value="NZ_PVTV01000017.1"/>
</dbReference>
<dbReference type="AlphaFoldDB" id="A0A2T0XBZ2"/>
<accession>A0A2T0XBZ2</accession>
<name>A0A2T0XBZ2_9BURK</name>
<comment type="caution">
    <text evidence="1">The sequence shown here is derived from an EMBL/GenBank/DDBJ whole genome shotgun (WGS) entry which is preliminary data.</text>
</comment>
<dbReference type="Proteomes" id="UP000238308">
    <property type="component" value="Unassembled WGS sequence"/>
</dbReference>